<dbReference type="PANTHER" id="PTHR43537">
    <property type="entry name" value="TRANSCRIPTIONAL REGULATOR, GNTR FAMILY"/>
    <property type="match status" value="1"/>
</dbReference>
<dbReference type="CDD" id="cd07377">
    <property type="entry name" value="WHTH_GntR"/>
    <property type="match status" value="1"/>
</dbReference>
<dbReference type="InterPro" id="IPR011711">
    <property type="entry name" value="GntR_C"/>
</dbReference>
<keyword evidence="6" id="KW-1185">Reference proteome</keyword>
<dbReference type="InterPro" id="IPR036390">
    <property type="entry name" value="WH_DNA-bd_sf"/>
</dbReference>
<gene>
    <name evidence="5" type="ordered locus">Xaut_3347</name>
</gene>
<dbReference type="PRINTS" id="PR00035">
    <property type="entry name" value="HTHGNTR"/>
</dbReference>
<feature type="domain" description="HTH gntR-type" evidence="4">
    <location>
        <begin position="20"/>
        <end position="90"/>
    </location>
</feature>
<dbReference type="Pfam" id="PF07729">
    <property type="entry name" value="FCD"/>
    <property type="match status" value="1"/>
</dbReference>
<dbReference type="Pfam" id="PF00392">
    <property type="entry name" value="GntR"/>
    <property type="match status" value="1"/>
</dbReference>
<dbReference type="Proteomes" id="UP000002417">
    <property type="component" value="Chromosome"/>
</dbReference>
<sequence>MRQGVRANQMEPTYGQIVTTSAASQIADQLQQAIVDGRLKVDERLPTEEELAAQFGVSRPTVREALKRLAARHLIRSRRGPTGGTFVTGPSPEDLAASLGTSVTLMVASGGITLEEMATARLEMEAVCCRLAAQNRTDAHLAALEAEIALQKNAAVSDQDFCASDVRFHRAVVDAAGNALLRFLMNAVVEALMPVSNMIIFRVRDRKEIVGHHERMLAALRERDGEAAVEALGGLVHYIRAQYAKADEARKAPRR</sequence>
<dbReference type="KEGG" id="xau:Xaut_3347"/>
<dbReference type="STRING" id="78245.Xaut_3347"/>
<dbReference type="Gene3D" id="1.10.10.10">
    <property type="entry name" value="Winged helix-like DNA-binding domain superfamily/Winged helix DNA-binding domain"/>
    <property type="match status" value="1"/>
</dbReference>
<dbReference type="PhylomeDB" id="A7IKN3"/>
<evidence type="ECO:0000256" key="3">
    <source>
        <dbReference type="ARBA" id="ARBA00023163"/>
    </source>
</evidence>
<dbReference type="eggNOG" id="COG2186">
    <property type="taxonomic scope" value="Bacteria"/>
</dbReference>
<dbReference type="Gene3D" id="1.20.120.530">
    <property type="entry name" value="GntR ligand-binding domain-like"/>
    <property type="match status" value="1"/>
</dbReference>
<evidence type="ECO:0000256" key="1">
    <source>
        <dbReference type="ARBA" id="ARBA00023015"/>
    </source>
</evidence>
<protein>
    <submittedName>
        <fullName evidence="5">Regulatory protein GntR HTH</fullName>
    </submittedName>
</protein>
<evidence type="ECO:0000313" key="6">
    <source>
        <dbReference type="Proteomes" id="UP000002417"/>
    </source>
</evidence>
<dbReference type="EMBL" id="CP000781">
    <property type="protein sequence ID" value="ABS68576.1"/>
    <property type="molecule type" value="Genomic_DNA"/>
</dbReference>
<evidence type="ECO:0000313" key="5">
    <source>
        <dbReference type="EMBL" id="ABS68576.1"/>
    </source>
</evidence>
<dbReference type="SUPFAM" id="SSF48008">
    <property type="entry name" value="GntR ligand-binding domain-like"/>
    <property type="match status" value="1"/>
</dbReference>
<dbReference type="SMART" id="SM00345">
    <property type="entry name" value="HTH_GNTR"/>
    <property type="match status" value="1"/>
</dbReference>
<dbReference type="InterPro" id="IPR008920">
    <property type="entry name" value="TF_FadR/GntR_C"/>
</dbReference>
<dbReference type="HOGENOM" id="CLU_017584_9_0_5"/>
<dbReference type="PANTHER" id="PTHR43537:SF5">
    <property type="entry name" value="UXU OPERON TRANSCRIPTIONAL REGULATOR"/>
    <property type="match status" value="1"/>
</dbReference>
<dbReference type="PROSITE" id="PS50949">
    <property type="entry name" value="HTH_GNTR"/>
    <property type="match status" value="1"/>
</dbReference>
<keyword evidence="2" id="KW-0238">DNA-binding</keyword>
<dbReference type="SMART" id="SM00895">
    <property type="entry name" value="FCD"/>
    <property type="match status" value="1"/>
</dbReference>
<dbReference type="SUPFAM" id="SSF46785">
    <property type="entry name" value="Winged helix' DNA-binding domain"/>
    <property type="match status" value="1"/>
</dbReference>
<dbReference type="InterPro" id="IPR000524">
    <property type="entry name" value="Tscrpt_reg_HTH_GntR"/>
</dbReference>
<organism evidence="5 6">
    <name type="scientific">Xanthobacter autotrophicus (strain ATCC BAA-1158 / Py2)</name>
    <dbReference type="NCBI Taxonomy" id="78245"/>
    <lineage>
        <taxon>Bacteria</taxon>
        <taxon>Pseudomonadati</taxon>
        <taxon>Pseudomonadota</taxon>
        <taxon>Alphaproteobacteria</taxon>
        <taxon>Hyphomicrobiales</taxon>
        <taxon>Xanthobacteraceae</taxon>
        <taxon>Xanthobacter</taxon>
    </lineage>
</organism>
<name>A7IKN3_XANP2</name>
<evidence type="ECO:0000256" key="2">
    <source>
        <dbReference type="ARBA" id="ARBA00023125"/>
    </source>
</evidence>
<reference evidence="5 6" key="1">
    <citation type="submission" date="2007-07" db="EMBL/GenBank/DDBJ databases">
        <title>Complete sequence of chromosome of Xanthobacter autotrophicus Py2.</title>
        <authorList>
            <consortium name="US DOE Joint Genome Institute"/>
            <person name="Copeland A."/>
            <person name="Lucas S."/>
            <person name="Lapidus A."/>
            <person name="Barry K."/>
            <person name="Glavina del Rio T."/>
            <person name="Hammon N."/>
            <person name="Israni S."/>
            <person name="Dalin E."/>
            <person name="Tice H."/>
            <person name="Pitluck S."/>
            <person name="Sims D."/>
            <person name="Brettin T."/>
            <person name="Bruce D."/>
            <person name="Detter J.C."/>
            <person name="Han C."/>
            <person name="Tapia R."/>
            <person name="Brainard J."/>
            <person name="Schmutz J."/>
            <person name="Larimer F."/>
            <person name="Land M."/>
            <person name="Hauser L."/>
            <person name="Kyrpides N."/>
            <person name="Kim E."/>
            <person name="Ensigns S.A."/>
            <person name="Richardson P."/>
        </authorList>
    </citation>
    <scope>NUCLEOTIDE SEQUENCE [LARGE SCALE GENOMIC DNA]</scope>
    <source>
        <strain evidence="6">ATCC BAA-1158 / Py2</strain>
    </source>
</reference>
<proteinExistence type="predicted"/>
<dbReference type="InterPro" id="IPR036388">
    <property type="entry name" value="WH-like_DNA-bd_sf"/>
</dbReference>
<dbReference type="AlphaFoldDB" id="A7IKN3"/>
<dbReference type="GO" id="GO:0003700">
    <property type="term" value="F:DNA-binding transcription factor activity"/>
    <property type="evidence" value="ECO:0007669"/>
    <property type="project" value="InterPro"/>
</dbReference>
<keyword evidence="1" id="KW-0805">Transcription regulation</keyword>
<dbReference type="GO" id="GO:0003677">
    <property type="term" value="F:DNA binding"/>
    <property type="evidence" value="ECO:0007669"/>
    <property type="project" value="UniProtKB-KW"/>
</dbReference>
<evidence type="ECO:0000259" key="4">
    <source>
        <dbReference type="PROSITE" id="PS50949"/>
    </source>
</evidence>
<keyword evidence="3" id="KW-0804">Transcription</keyword>
<accession>A7IKN3</accession>